<comment type="caution">
    <text evidence="10">The sequence shown here is derived from an EMBL/GenBank/DDBJ whole genome shotgun (WGS) entry which is preliminary data.</text>
</comment>
<reference evidence="10 11" key="1">
    <citation type="submission" date="2022-07" db="EMBL/GenBank/DDBJ databases">
        <title>Genome-wide signatures of adaptation to extreme environments.</title>
        <authorList>
            <person name="Cho C.H."/>
            <person name="Yoon H.S."/>
        </authorList>
    </citation>
    <scope>NUCLEOTIDE SEQUENCE [LARGE SCALE GENOMIC DNA]</scope>
    <source>
        <strain evidence="10 11">DBV 063 E5</strain>
    </source>
</reference>
<dbReference type="Pfam" id="PF00153">
    <property type="entry name" value="Mito_carr"/>
    <property type="match status" value="3"/>
</dbReference>
<dbReference type="AlphaFoldDB" id="A0AAV9IXL0"/>
<name>A0AAV9IXL0_CYACA</name>
<evidence type="ECO:0000256" key="1">
    <source>
        <dbReference type="ARBA" id="ARBA00004141"/>
    </source>
</evidence>
<organism evidence="10 11">
    <name type="scientific">Cyanidium caldarium</name>
    <name type="common">Red alga</name>
    <dbReference type="NCBI Taxonomy" id="2771"/>
    <lineage>
        <taxon>Eukaryota</taxon>
        <taxon>Rhodophyta</taxon>
        <taxon>Bangiophyceae</taxon>
        <taxon>Cyanidiales</taxon>
        <taxon>Cyanidiaceae</taxon>
        <taxon>Cyanidium</taxon>
    </lineage>
</organism>
<feature type="repeat" description="Solcar" evidence="8">
    <location>
        <begin position="207"/>
        <end position="290"/>
    </location>
</feature>
<dbReference type="PRINTS" id="PR00926">
    <property type="entry name" value="MITOCARRIER"/>
</dbReference>
<feature type="repeat" description="Solcar" evidence="8">
    <location>
        <begin position="30"/>
        <end position="103"/>
    </location>
</feature>
<dbReference type="PROSITE" id="PS50920">
    <property type="entry name" value="SOLCAR"/>
    <property type="match status" value="3"/>
</dbReference>
<dbReference type="Proteomes" id="UP001301350">
    <property type="component" value="Unassembled WGS sequence"/>
</dbReference>
<keyword evidence="7 8" id="KW-0472">Membrane</keyword>
<dbReference type="EMBL" id="JANCYW010000010">
    <property type="protein sequence ID" value="KAK4537024.1"/>
    <property type="molecule type" value="Genomic_DNA"/>
</dbReference>
<proteinExistence type="inferred from homology"/>
<feature type="repeat" description="Solcar" evidence="8">
    <location>
        <begin position="112"/>
        <end position="194"/>
    </location>
</feature>
<evidence type="ECO:0000256" key="6">
    <source>
        <dbReference type="ARBA" id="ARBA00022989"/>
    </source>
</evidence>
<keyword evidence="6" id="KW-1133">Transmembrane helix</keyword>
<dbReference type="InterPro" id="IPR018108">
    <property type="entry name" value="MCP_transmembrane"/>
</dbReference>
<evidence type="ECO:0000313" key="11">
    <source>
        <dbReference type="Proteomes" id="UP001301350"/>
    </source>
</evidence>
<dbReference type="Gene3D" id="1.50.40.10">
    <property type="entry name" value="Mitochondrial carrier domain"/>
    <property type="match status" value="1"/>
</dbReference>
<evidence type="ECO:0000313" key="10">
    <source>
        <dbReference type="EMBL" id="KAK4537024.1"/>
    </source>
</evidence>
<accession>A0AAV9IXL0</accession>
<evidence type="ECO:0000256" key="2">
    <source>
        <dbReference type="ARBA" id="ARBA00006375"/>
    </source>
</evidence>
<evidence type="ECO:0000256" key="3">
    <source>
        <dbReference type="ARBA" id="ARBA00022448"/>
    </source>
</evidence>
<gene>
    <name evidence="10" type="ORF">CDCA_CDCA10G3049</name>
</gene>
<comment type="subcellular location">
    <subcellularLocation>
        <location evidence="1">Membrane</location>
        <topology evidence="1">Multi-pass membrane protein</topology>
    </subcellularLocation>
</comment>
<dbReference type="PANTHER" id="PTHR45667">
    <property type="entry name" value="S-ADENOSYLMETHIONINE MITOCHONDRIAL CARRIER PROTEIN"/>
    <property type="match status" value="1"/>
</dbReference>
<evidence type="ECO:0000256" key="5">
    <source>
        <dbReference type="ARBA" id="ARBA00022737"/>
    </source>
</evidence>
<dbReference type="GO" id="GO:0016020">
    <property type="term" value="C:membrane"/>
    <property type="evidence" value="ECO:0007669"/>
    <property type="project" value="UniProtKB-SubCell"/>
</dbReference>
<dbReference type="GO" id="GO:0055085">
    <property type="term" value="P:transmembrane transport"/>
    <property type="evidence" value="ECO:0007669"/>
    <property type="project" value="InterPro"/>
</dbReference>
<dbReference type="SUPFAM" id="SSF103506">
    <property type="entry name" value="Mitochondrial carrier"/>
    <property type="match status" value="1"/>
</dbReference>
<dbReference type="InterPro" id="IPR002067">
    <property type="entry name" value="MCP"/>
</dbReference>
<dbReference type="InterPro" id="IPR023395">
    <property type="entry name" value="MCP_dom_sf"/>
</dbReference>
<evidence type="ECO:0000256" key="9">
    <source>
        <dbReference type="RuleBase" id="RU000488"/>
    </source>
</evidence>
<keyword evidence="5" id="KW-0677">Repeat</keyword>
<evidence type="ECO:0000256" key="7">
    <source>
        <dbReference type="ARBA" id="ARBA00023136"/>
    </source>
</evidence>
<keyword evidence="11" id="KW-1185">Reference proteome</keyword>
<sequence>MADASNEIPHTGMDGGAAAASTDLHLSPTASFRVGLAAGAVAGTTVDLVLFPLDTLKTRLQVQGAKMSGEVLRGVYRGVTPAIAASAPSGAAFFGTYDWLKRCLAQWIPMTPAPLQHVLAAVGGDVTSSVVRVPFEVVKQNLQAGMYRSSRQAVLSILRDEGTRGLYRGWGSMLAREIPFDVLEFPLYEALKAAWARRKRMPLHPWESALCGSVAGGVAAALTTPFDVVKTRLMTQQAGVPLYRGVLATMRRVAREEGVAALFSGTVPRVLWISLGGAIFFGGYETTKALIIPHAARNW</sequence>
<evidence type="ECO:0000256" key="8">
    <source>
        <dbReference type="PROSITE-ProRule" id="PRU00282"/>
    </source>
</evidence>
<protein>
    <submittedName>
        <fullName evidence="10">Uncharacterized protein</fullName>
    </submittedName>
</protein>
<keyword evidence="4 8" id="KW-0812">Transmembrane</keyword>
<comment type="similarity">
    <text evidence="2 9">Belongs to the mitochondrial carrier (TC 2.A.29) family.</text>
</comment>
<evidence type="ECO:0000256" key="4">
    <source>
        <dbReference type="ARBA" id="ARBA00022692"/>
    </source>
</evidence>
<keyword evidence="3 9" id="KW-0813">Transport</keyword>